<reference evidence="9" key="1">
    <citation type="submission" date="2017-10" db="EMBL/GenBank/DDBJ databases">
        <title>Whole genome sequencing of members of genus Pseudoxanthomonas.</title>
        <authorList>
            <person name="Kumar S."/>
            <person name="Bansal K."/>
            <person name="Kaur A."/>
            <person name="Patil P."/>
            <person name="Sharma S."/>
            <person name="Patil P.B."/>
        </authorList>
    </citation>
    <scope>NUCLEOTIDE SEQUENCE</scope>
    <source>
        <strain evidence="9">DSM 22914</strain>
    </source>
</reference>
<dbReference type="InterPro" id="IPR011009">
    <property type="entry name" value="Kinase-like_dom_sf"/>
</dbReference>
<evidence type="ECO:0000256" key="2">
    <source>
        <dbReference type="ARBA" id="ARBA00022741"/>
    </source>
</evidence>
<dbReference type="SUPFAM" id="SSF56112">
    <property type="entry name" value="Protein kinase-like (PK-like)"/>
    <property type="match status" value="1"/>
</dbReference>
<dbReference type="Proteomes" id="UP000717981">
    <property type="component" value="Unassembled WGS sequence"/>
</dbReference>
<evidence type="ECO:0000259" key="8">
    <source>
        <dbReference type="PROSITE" id="PS50011"/>
    </source>
</evidence>
<dbReference type="Pfam" id="PF00069">
    <property type="entry name" value="Pkinase"/>
    <property type="match status" value="1"/>
</dbReference>
<dbReference type="GO" id="GO:0004674">
    <property type="term" value="F:protein serine/threonine kinase activity"/>
    <property type="evidence" value="ECO:0007669"/>
    <property type="project" value="TreeGrafter"/>
</dbReference>
<feature type="domain" description="Protein kinase" evidence="8">
    <location>
        <begin position="80"/>
        <end position="344"/>
    </location>
</feature>
<dbReference type="PANTHER" id="PTHR43289">
    <property type="entry name" value="MITOGEN-ACTIVATED PROTEIN KINASE KINASE KINASE 20-RELATED"/>
    <property type="match status" value="1"/>
</dbReference>
<dbReference type="SUPFAM" id="SSF48452">
    <property type="entry name" value="TPR-like"/>
    <property type="match status" value="3"/>
</dbReference>
<keyword evidence="4 6" id="KW-0067">ATP-binding</keyword>
<name>A0A921NTK1_9GAMM</name>
<dbReference type="Pfam" id="PF13424">
    <property type="entry name" value="TPR_12"/>
    <property type="match status" value="2"/>
</dbReference>
<keyword evidence="3" id="KW-0418">Kinase</keyword>
<dbReference type="PANTHER" id="PTHR43289:SF34">
    <property type="entry name" value="SERINE_THREONINE-PROTEIN KINASE YBDM-RELATED"/>
    <property type="match status" value="1"/>
</dbReference>
<evidence type="ECO:0000256" key="7">
    <source>
        <dbReference type="SAM" id="MobiDB-lite"/>
    </source>
</evidence>
<feature type="binding site" evidence="6">
    <location>
        <position position="111"/>
    </location>
    <ligand>
        <name>ATP</name>
        <dbReference type="ChEBI" id="CHEBI:30616"/>
    </ligand>
</feature>
<protein>
    <recommendedName>
        <fullName evidence="8">Protein kinase domain-containing protein</fullName>
    </recommendedName>
</protein>
<dbReference type="InterPro" id="IPR011990">
    <property type="entry name" value="TPR-like_helical_dom_sf"/>
</dbReference>
<dbReference type="Pfam" id="PF13374">
    <property type="entry name" value="TPR_10"/>
    <property type="match status" value="2"/>
</dbReference>
<dbReference type="PROSITE" id="PS00108">
    <property type="entry name" value="PROTEIN_KINASE_ST"/>
    <property type="match status" value="1"/>
</dbReference>
<dbReference type="CDD" id="cd14014">
    <property type="entry name" value="STKc_PknB_like"/>
    <property type="match status" value="1"/>
</dbReference>
<dbReference type="InterPro" id="IPR017441">
    <property type="entry name" value="Protein_kinase_ATP_BS"/>
</dbReference>
<dbReference type="SMART" id="SM00220">
    <property type="entry name" value="S_TKc"/>
    <property type="match status" value="1"/>
</dbReference>
<evidence type="ECO:0000313" key="9">
    <source>
        <dbReference type="EMBL" id="KAF1689469.1"/>
    </source>
</evidence>
<dbReference type="EMBL" id="PDWK01000020">
    <property type="protein sequence ID" value="KAF1689469.1"/>
    <property type="molecule type" value="Genomic_DNA"/>
</dbReference>
<dbReference type="Gene3D" id="1.10.510.10">
    <property type="entry name" value="Transferase(Phosphotransferase) domain 1"/>
    <property type="match status" value="1"/>
</dbReference>
<keyword evidence="10" id="KW-1185">Reference proteome</keyword>
<gene>
    <name evidence="9" type="ORF">CR938_05560</name>
</gene>
<evidence type="ECO:0000256" key="1">
    <source>
        <dbReference type="ARBA" id="ARBA00022679"/>
    </source>
</evidence>
<dbReference type="OrthoDB" id="9801841at2"/>
<organism evidence="9 10">
    <name type="scientific">Pseudoxanthomonas taiwanensis</name>
    <dbReference type="NCBI Taxonomy" id="176598"/>
    <lineage>
        <taxon>Bacteria</taxon>
        <taxon>Pseudomonadati</taxon>
        <taxon>Pseudomonadota</taxon>
        <taxon>Gammaproteobacteria</taxon>
        <taxon>Lysobacterales</taxon>
        <taxon>Lysobacteraceae</taxon>
        <taxon>Pseudoxanthomonas</taxon>
    </lineage>
</organism>
<sequence length="999" mass="109666">MGEERWRQLRDLFDAVCDLPPETWDEELARRTRDPALIRETLELLRSQTVALERARAPLDGLLARMAAPELKPGDMLGPWRLGERLGAGGMGVVYRAERADGLYERKVAVKLLHGLPDARSAERLAAERRILAGLRHPNIAHLYDGGTTAAGFPYLVMELVEGQPLDAWCRTRKPGLRERLQLFLRICRAVQAAHAHLVVHCDLKPGNVLVRADGEPVLLDFGIARLADAVEGDRSAFCTPAYAAPESLDGGPVGVASDVFSLGVILTELLACRTVGRQAGDRHVPVPPPSRLAGRDCPWRARLRGDLDAIAARACALAPDGRYGSVEAFADDLQRHLECRPVLARQGGALYRLSRALRRHWQAAAVTTLVVGLVAGFVWRLGEARDRAEREARVAEQVGQFMLGVFEASDPRRTGRGGDEVSVRELLDAGAARIAALADTPEVHARVQQLMGQAYANIGQPARAEQLLREAAGALQSPQVRQPVRAAAALNDLPTLLANEGRGREAEEAARRSLALLEAAGEQGVVAARAWNSLGLALVELERLDEAEAAFRRSLEMRRDLPDYGRHRSRILHNLGLLYRQRGDLQRSEAVLREALAGKLEFDGEHSYEVWITRHTLAVALTSRGRLREARALQQANLELGLHLFGEASTNTALTYGELASLTQDLGELETAARHCRRAMAIVVAAQGEDNAIYMRLLGNLGTLEEWRGDTARAGEAYRRTLEFRRRTLGEDHSGTLTTAGNLARLLMRAGRLDEAGPLVAHALRVHSARLEQGAPARVWAQMSWAEWLLHSGRHDAARAMLEEVAPHLPELAPYYTLRHLELQAEHARARGRVAEAAVAWRRAVEMAEAEYGPDAFMVARLRVPLAEALLAARRLERLESRLRAGKRPAGLAPQREAGGPGCRQTSSEARSPLVSSHALRSAARFLASSMSIRAWVCSGSSTVSCTRRRVSGWMVDSRSCCGFISPRPLKRVTLTCPLIFSRSIFSSSRRFSSSSRA</sequence>
<dbReference type="Gene3D" id="3.30.200.20">
    <property type="entry name" value="Phosphorylase Kinase, domain 1"/>
    <property type="match status" value="1"/>
</dbReference>
<feature type="repeat" description="TPR" evidence="5">
    <location>
        <begin position="529"/>
        <end position="562"/>
    </location>
</feature>
<proteinExistence type="predicted"/>
<dbReference type="InterPro" id="IPR008271">
    <property type="entry name" value="Ser/Thr_kinase_AS"/>
</dbReference>
<accession>A0A921NTK1</accession>
<dbReference type="InterPro" id="IPR000719">
    <property type="entry name" value="Prot_kinase_dom"/>
</dbReference>
<feature type="region of interest" description="Disordered" evidence="7">
    <location>
        <begin position="888"/>
        <end position="912"/>
    </location>
</feature>
<evidence type="ECO:0000256" key="6">
    <source>
        <dbReference type="PROSITE-ProRule" id="PRU10141"/>
    </source>
</evidence>
<comment type="caution">
    <text evidence="9">The sequence shown here is derived from an EMBL/GenBank/DDBJ whole genome shotgun (WGS) entry which is preliminary data.</text>
</comment>
<dbReference type="Gene3D" id="1.25.40.10">
    <property type="entry name" value="Tetratricopeptide repeat domain"/>
    <property type="match status" value="2"/>
</dbReference>
<keyword evidence="1" id="KW-0808">Transferase</keyword>
<dbReference type="GO" id="GO:0005524">
    <property type="term" value="F:ATP binding"/>
    <property type="evidence" value="ECO:0007669"/>
    <property type="project" value="UniProtKB-UniRule"/>
</dbReference>
<keyword evidence="5" id="KW-0802">TPR repeat</keyword>
<keyword evidence="2 6" id="KW-0547">Nucleotide-binding</keyword>
<evidence type="ECO:0000256" key="5">
    <source>
        <dbReference type="PROSITE-ProRule" id="PRU00339"/>
    </source>
</evidence>
<dbReference type="AlphaFoldDB" id="A0A921NTK1"/>
<dbReference type="PROSITE" id="PS00107">
    <property type="entry name" value="PROTEIN_KINASE_ATP"/>
    <property type="match status" value="1"/>
</dbReference>
<dbReference type="SMART" id="SM00028">
    <property type="entry name" value="TPR"/>
    <property type="match status" value="7"/>
</dbReference>
<dbReference type="PROSITE" id="PS50005">
    <property type="entry name" value="TPR"/>
    <property type="match status" value="1"/>
</dbReference>
<evidence type="ECO:0000256" key="3">
    <source>
        <dbReference type="ARBA" id="ARBA00022777"/>
    </source>
</evidence>
<evidence type="ECO:0000256" key="4">
    <source>
        <dbReference type="ARBA" id="ARBA00022840"/>
    </source>
</evidence>
<dbReference type="InterPro" id="IPR019734">
    <property type="entry name" value="TPR_rpt"/>
</dbReference>
<evidence type="ECO:0000313" key="10">
    <source>
        <dbReference type="Proteomes" id="UP000717981"/>
    </source>
</evidence>
<dbReference type="PROSITE" id="PS50011">
    <property type="entry name" value="PROTEIN_KINASE_DOM"/>
    <property type="match status" value="1"/>
</dbReference>